<reference evidence="1 2" key="1">
    <citation type="submission" date="2015-01" db="EMBL/GenBank/DDBJ databases">
        <title>Evolution of Trichinella species and genotypes.</title>
        <authorList>
            <person name="Korhonen P.K."/>
            <person name="Edoardo P."/>
            <person name="Giuseppe L.R."/>
            <person name="Gasser R.B."/>
        </authorList>
    </citation>
    <scope>NUCLEOTIDE SEQUENCE [LARGE SCALE GENOMIC DNA]</scope>
    <source>
        <strain evidence="1">ISS141</strain>
    </source>
</reference>
<dbReference type="AlphaFoldDB" id="A0A0V0Y4F4"/>
<organism evidence="1 2">
    <name type="scientific">Trichinella pseudospiralis</name>
    <name type="common">Parasitic roundworm</name>
    <dbReference type="NCBI Taxonomy" id="6337"/>
    <lineage>
        <taxon>Eukaryota</taxon>
        <taxon>Metazoa</taxon>
        <taxon>Ecdysozoa</taxon>
        <taxon>Nematoda</taxon>
        <taxon>Enoplea</taxon>
        <taxon>Dorylaimia</taxon>
        <taxon>Trichinellida</taxon>
        <taxon>Trichinellidae</taxon>
        <taxon>Trichinella</taxon>
    </lineage>
</organism>
<dbReference type="EMBL" id="JYDU01000060">
    <property type="protein sequence ID" value="KRX95135.1"/>
    <property type="molecule type" value="Genomic_DNA"/>
</dbReference>
<proteinExistence type="predicted"/>
<sequence>MDSAKWQACSYSYLKTIKQLQHEETKNSLTVQQRNLKESEPESASGIQFLMRNTGGCSFGVLPTL</sequence>
<name>A0A0V0Y4F4_TRIPS</name>
<dbReference type="Proteomes" id="UP000054815">
    <property type="component" value="Unassembled WGS sequence"/>
</dbReference>
<evidence type="ECO:0000313" key="1">
    <source>
        <dbReference type="EMBL" id="KRX95135.1"/>
    </source>
</evidence>
<accession>A0A0V0Y4F4</accession>
<gene>
    <name evidence="1" type="ORF">T4E_9871</name>
</gene>
<evidence type="ECO:0000313" key="2">
    <source>
        <dbReference type="Proteomes" id="UP000054815"/>
    </source>
</evidence>
<protein>
    <submittedName>
        <fullName evidence="1">Uncharacterized protein</fullName>
    </submittedName>
</protein>
<comment type="caution">
    <text evidence="1">The sequence shown here is derived from an EMBL/GenBank/DDBJ whole genome shotgun (WGS) entry which is preliminary data.</text>
</comment>